<dbReference type="Proteomes" id="UP000286510">
    <property type="component" value="Unassembled WGS sequence"/>
</dbReference>
<name>A0A418CKC3_APHAT</name>
<dbReference type="AlphaFoldDB" id="A0A418CKC3"/>
<dbReference type="EMBL" id="QUTF01026708">
    <property type="protein sequence ID" value="RHY81519.1"/>
    <property type="molecule type" value="Genomic_DNA"/>
</dbReference>
<gene>
    <name evidence="1" type="ORF">DYB26_002641</name>
</gene>
<organism evidence="1 2">
    <name type="scientific">Aphanomyces astaci</name>
    <name type="common">Crayfish plague agent</name>
    <dbReference type="NCBI Taxonomy" id="112090"/>
    <lineage>
        <taxon>Eukaryota</taxon>
        <taxon>Sar</taxon>
        <taxon>Stramenopiles</taxon>
        <taxon>Oomycota</taxon>
        <taxon>Saprolegniomycetes</taxon>
        <taxon>Saprolegniales</taxon>
        <taxon>Verrucalvaceae</taxon>
        <taxon>Aphanomyces</taxon>
    </lineage>
</organism>
<sequence length="428" mass="48165">MDEYLAYSRRVEVLNRSKGGTMFLMPLVACIYQKIVPRVCTHDFAKLFEEITENNWRDYFLSAREAQELDLASVTKAMASLKMDMKIRDAESRVGRLLDDFYDKLEQLDVAHLPEQERQQSVKILRAAIRPSQLKATVERQLTREANKAYKSDVKSFCRWSVNGQFYVAGTLVIANLKCWVAAAPLQDGLGDLIVSRDVMAKLGYCPRSLLLNAQRAQSVYDLDQLGGKDTPNIWQRLLQQWTCPVQDSAKYERKKATCLKRGSENNKVVNCPNSAPGESERLLKEQMVKCERARNKKVTKLQGSANKSLGREAKIEGIDRAGVEVNVISPEPTVIQPYGLAPALKVDRQVQFKLVTLDTPCGSLALRGLKAWVDSSSNAAELLISRAVMEGLGFSEDEFFSDAFAKQEAWDVSATWRSRLQWQVSAA</sequence>
<evidence type="ECO:0000313" key="1">
    <source>
        <dbReference type="EMBL" id="RHY81519.1"/>
    </source>
</evidence>
<comment type="caution">
    <text evidence="1">The sequence shown here is derived from an EMBL/GenBank/DDBJ whole genome shotgun (WGS) entry which is preliminary data.</text>
</comment>
<protein>
    <submittedName>
        <fullName evidence="1">Uncharacterized protein</fullName>
    </submittedName>
</protein>
<accession>A0A418CKC3</accession>
<evidence type="ECO:0000313" key="2">
    <source>
        <dbReference type="Proteomes" id="UP000286510"/>
    </source>
</evidence>
<reference evidence="1 2" key="1">
    <citation type="submission" date="2018-08" db="EMBL/GenBank/DDBJ databases">
        <title>Aphanomyces genome sequencing and annotation.</title>
        <authorList>
            <person name="Minardi D."/>
            <person name="Oidtmann B."/>
            <person name="Van Der Giezen M."/>
            <person name="Studholme D.J."/>
        </authorList>
    </citation>
    <scope>NUCLEOTIDE SEQUENCE [LARGE SCALE GENOMIC DNA]</scope>
    <source>
        <strain evidence="1 2">FDL457</strain>
    </source>
</reference>
<proteinExistence type="predicted"/>